<dbReference type="AlphaFoldDB" id="A0A1J3IED0"/>
<dbReference type="EMBL" id="GEVM01028162">
    <property type="protein sequence ID" value="JAU77776.1"/>
    <property type="molecule type" value="Transcribed_RNA"/>
</dbReference>
<evidence type="ECO:0000256" key="1">
    <source>
        <dbReference type="SAM" id="Phobius"/>
    </source>
</evidence>
<keyword evidence="1" id="KW-0812">Transmembrane</keyword>
<proteinExistence type="predicted"/>
<name>A0A1J3IED0_NOCCA</name>
<keyword evidence="1" id="KW-1133">Transmembrane helix</keyword>
<accession>A0A1J3IED0</accession>
<organism evidence="2">
    <name type="scientific">Noccaea caerulescens</name>
    <name type="common">Alpine penny-cress</name>
    <name type="synonym">Thlaspi caerulescens</name>
    <dbReference type="NCBI Taxonomy" id="107243"/>
    <lineage>
        <taxon>Eukaryota</taxon>
        <taxon>Viridiplantae</taxon>
        <taxon>Streptophyta</taxon>
        <taxon>Embryophyta</taxon>
        <taxon>Tracheophyta</taxon>
        <taxon>Spermatophyta</taxon>
        <taxon>Magnoliopsida</taxon>
        <taxon>eudicotyledons</taxon>
        <taxon>Gunneridae</taxon>
        <taxon>Pentapetalae</taxon>
        <taxon>rosids</taxon>
        <taxon>malvids</taxon>
        <taxon>Brassicales</taxon>
        <taxon>Brassicaceae</taxon>
        <taxon>Coluteocarpeae</taxon>
        <taxon>Noccaea</taxon>
    </lineage>
</organism>
<keyword evidence="1" id="KW-0472">Membrane</keyword>
<protein>
    <submittedName>
        <fullName evidence="2">Uncharacterized protein</fullName>
    </submittedName>
</protein>
<reference evidence="2" key="1">
    <citation type="submission" date="2016-07" db="EMBL/GenBank/DDBJ databases">
        <title>De novo transcriptome assembly of four accessions of the metal hyperaccumulator plant Noccaea caerulescens.</title>
        <authorList>
            <person name="Blande D."/>
            <person name="Halimaa P."/>
            <person name="Tervahauta A.I."/>
            <person name="Aarts M.G."/>
            <person name="Karenlampi S.O."/>
        </authorList>
    </citation>
    <scope>NUCLEOTIDE SEQUENCE</scope>
</reference>
<sequence length="132" mass="15883">MKNSKRSCSQQRSHERLHRLRAMIKKTPRLSKELKSSSRFRQHLSCRFYKEPRRHACSSLPNKWKLFPRAQGMHFHMIMIHKFLVYFAGFFYKFLLSLFSVLTCLHARFANLPYLISCINFGQEKPQLLDYL</sequence>
<gene>
    <name evidence="2" type="ORF">MP_TR24353_c2_g1_i1_g.70698</name>
</gene>
<evidence type="ECO:0000313" key="2">
    <source>
        <dbReference type="EMBL" id="JAU77776.1"/>
    </source>
</evidence>
<feature type="transmembrane region" description="Helical" evidence="1">
    <location>
        <begin position="83"/>
        <end position="102"/>
    </location>
</feature>